<accession>A0AAE1LUJ7</accession>
<evidence type="ECO:0000259" key="5">
    <source>
        <dbReference type="PROSITE" id="PS50089"/>
    </source>
</evidence>
<evidence type="ECO:0000256" key="1">
    <source>
        <dbReference type="ARBA" id="ARBA00022771"/>
    </source>
</evidence>
<keyword evidence="1 3" id="KW-0479">Metal-binding</keyword>
<dbReference type="CDD" id="cd22744">
    <property type="entry name" value="OTU"/>
    <property type="match status" value="1"/>
</dbReference>
<dbReference type="Pfam" id="PF02338">
    <property type="entry name" value="OTU"/>
    <property type="match status" value="1"/>
</dbReference>
<keyword evidence="2" id="KW-0862">Zinc</keyword>
<comment type="caution">
    <text evidence="7">The sequence shown here is derived from an EMBL/GenBank/DDBJ whole genome shotgun (WGS) entry which is preliminary data.</text>
</comment>
<dbReference type="SUPFAM" id="SSF57850">
    <property type="entry name" value="RING/U-box"/>
    <property type="match status" value="1"/>
</dbReference>
<dbReference type="Gene3D" id="3.90.70.80">
    <property type="match status" value="1"/>
</dbReference>
<feature type="region of interest" description="Disordered" evidence="4">
    <location>
        <begin position="203"/>
        <end position="251"/>
    </location>
</feature>
<sequence length="318" mass="35416">MAESEAWVNVEVGQVLAQSNYGEGDCLFVALSQQLNGQLSSLQLREMAVQYLAEHREEMQAELYSLGWDMIETGEIPIPLEGDLLLDAVLQTLSNPRTWGGAECLAALSLALNRGIRVYQEDGLTIAFPEGDLPTLRVLLRYPRVGNRRTHYESVLQWRPRPVNESTHRPALMDASTQTQQLFESHSVPEVCCPTQGRNNDAAASNASQGCSNQSARRRSDSAMVLRRRPGMPSTDPLRNEDFSDGEEFVPNPENLEEVTYKKCLICRHNIGKYVLLNCGGYPVCGTCIRTWYINIQGAPCPHCGRGVAGWSKVYNQN</sequence>
<feature type="compositionally biased region" description="Polar residues" evidence="4">
    <location>
        <begin position="203"/>
        <end position="215"/>
    </location>
</feature>
<protein>
    <submittedName>
        <fullName evidence="7">OTU domain-containing protein 4</fullName>
    </submittedName>
</protein>
<dbReference type="InterPro" id="IPR038765">
    <property type="entry name" value="Papain-like_cys_pep_sf"/>
</dbReference>
<evidence type="ECO:0000256" key="3">
    <source>
        <dbReference type="PROSITE-ProRule" id="PRU00175"/>
    </source>
</evidence>
<dbReference type="AlphaFoldDB" id="A0AAE1LUJ7"/>
<dbReference type="Gene3D" id="3.30.40.10">
    <property type="entry name" value="Zinc/RING finger domain, C3HC4 (zinc finger)"/>
    <property type="match status" value="1"/>
</dbReference>
<dbReference type="InterPro" id="IPR003323">
    <property type="entry name" value="OTU_dom"/>
</dbReference>
<evidence type="ECO:0000259" key="6">
    <source>
        <dbReference type="PROSITE" id="PS50802"/>
    </source>
</evidence>
<dbReference type="InterPro" id="IPR001841">
    <property type="entry name" value="Znf_RING"/>
</dbReference>
<reference evidence="7" key="1">
    <citation type="submission" date="2021-07" db="EMBL/GenBank/DDBJ databases">
        <authorList>
            <person name="Catto M.A."/>
            <person name="Jacobson A."/>
            <person name="Kennedy G."/>
            <person name="Labadie P."/>
            <person name="Hunt B.G."/>
            <person name="Srinivasan R."/>
        </authorList>
    </citation>
    <scope>NUCLEOTIDE SEQUENCE</scope>
    <source>
        <strain evidence="7">PL_HMW_Pooled</strain>
        <tissue evidence="7">Head</tissue>
    </source>
</reference>
<proteinExistence type="predicted"/>
<keyword evidence="8" id="KW-1185">Reference proteome</keyword>
<reference evidence="7" key="2">
    <citation type="journal article" date="2023" name="BMC Genomics">
        <title>Pest status, molecular evolution, and epigenetic factors derived from the genome assembly of Frankliniella fusca, a thysanopteran phytovirus vector.</title>
        <authorList>
            <person name="Catto M.A."/>
            <person name="Labadie P.E."/>
            <person name="Jacobson A.L."/>
            <person name="Kennedy G.G."/>
            <person name="Srinivasan R."/>
            <person name="Hunt B.G."/>
        </authorList>
    </citation>
    <scope>NUCLEOTIDE SEQUENCE</scope>
    <source>
        <strain evidence="7">PL_HMW_Pooled</strain>
    </source>
</reference>
<dbReference type="Proteomes" id="UP001219518">
    <property type="component" value="Unassembled WGS sequence"/>
</dbReference>
<dbReference type="InterPro" id="IPR013083">
    <property type="entry name" value="Znf_RING/FYVE/PHD"/>
</dbReference>
<dbReference type="EMBL" id="JAHWGI010001438">
    <property type="protein sequence ID" value="KAK3932643.1"/>
    <property type="molecule type" value="Genomic_DNA"/>
</dbReference>
<gene>
    <name evidence="7" type="ORF">KUF71_013717</name>
</gene>
<dbReference type="PROSITE" id="PS50089">
    <property type="entry name" value="ZF_RING_2"/>
    <property type="match status" value="1"/>
</dbReference>
<evidence type="ECO:0000313" key="8">
    <source>
        <dbReference type="Proteomes" id="UP001219518"/>
    </source>
</evidence>
<evidence type="ECO:0000256" key="4">
    <source>
        <dbReference type="SAM" id="MobiDB-lite"/>
    </source>
</evidence>
<feature type="domain" description="OTU" evidence="6">
    <location>
        <begin position="15"/>
        <end position="158"/>
    </location>
</feature>
<keyword evidence="1 3" id="KW-0863">Zinc-finger</keyword>
<dbReference type="PANTHER" id="PTHR12419:SF7">
    <property type="entry name" value="OTU DOMAIN-CONTAINING PROTEIN 3"/>
    <property type="match status" value="1"/>
</dbReference>
<evidence type="ECO:0000256" key="2">
    <source>
        <dbReference type="ARBA" id="ARBA00022833"/>
    </source>
</evidence>
<dbReference type="PANTHER" id="PTHR12419">
    <property type="entry name" value="OTU DOMAIN CONTAINING PROTEIN"/>
    <property type="match status" value="1"/>
</dbReference>
<dbReference type="GO" id="GO:0004843">
    <property type="term" value="F:cysteine-type deubiquitinase activity"/>
    <property type="evidence" value="ECO:0007669"/>
    <property type="project" value="TreeGrafter"/>
</dbReference>
<dbReference type="GO" id="GO:0016579">
    <property type="term" value="P:protein deubiquitination"/>
    <property type="evidence" value="ECO:0007669"/>
    <property type="project" value="TreeGrafter"/>
</dbReference>
<name>A0AAE1LUJ7_9NEOP</name>
<organism evidence="7 8">
    <name type="scientific">Frankliniella fusca</name>
    <dbReference type="NCBI Taxonomy" id="407009"/>
    <lineage>
        <taxon>Eukaryota</taxon>
        <taxon>Metazoa</taxon>
        <taxon>Ecdysozoa</taxon>
        <taxon>Arthropoda</taxon>
        <taxon>Hexapoda</taxon>
        <taxon>Insecta</taxon>
        <taxon>Pterygota</taxon>
        <taxon>Neoptera</taxon>
        <taxon>Paraneoptera</taxon>
        <taxon>Thysanoptera</taxon>
        <taxon>Terebrantia</taxon>
        <taxon>Thripoidea</taxon>
        <taxon>Thripidae</taxon>
        <taxon>Frankliniella</taxon>
    </lineage>
</organism>
<feature type="domain" description="RING-type" evidence="5">
    <location>
        <begin position="264"/>
        <end position="304"/>
    </location>
</feature>
<dbReference type="SUPFAM" id="SSF54001">
    <property type="entry name" value="Cysteine proteinases"/>
    <property type="match status" value="1"/>
</dbReference>
<dbReference type="GO" id="GO:0008270">
    <property type="term" value="F:zinc ion binding"/>
    <property type="evidence" value="ECO:0007669"/>
    <property type="project" value="UniProtKB-KW"/>
</dbReference>
<evidence type="ECO:0000313" key="7">
    <source>
        <dbReference type="EMBL" id="KAK3932643.1"/>
    </source>
</evidence>
<dbReference type="CDD" id="cd16449">
    <property type="entry name" value="RING-HC"/>
    <property type="match status" value="1"/>
</dbReference>
<dbReference type="InterPro" id="IPR050704">
    <property type="entry name" value="Peptidase_C85-like"/>
</dbReference>
<dbReference type="PROSITE" id="PS50802">
    <property type="entry name" value="OTU"/>
    <property type="match status" value="1"/>
</dbReference>